<keyword evidence="1" id="KW-0732">Signal</keyword>
<accession>A0A165D0B9</accession>
<evidence type="ECO:0000313" key="2">
    <source>
        <dbReference type="EMBL" id="KZT51796.1"/>
    </source>
</evidence>
<feature type="signal peptide" evidence="1">
    <location>
        <begin position="1"/>
        <end position="16"/>
    </location>
</feature>
<dbReference type="EMBL" id="KV424090">
    <property type="protein sequence ID" value="KZT51796.1"/>
    <property type="molecule type" value="Genomic_DNA"/>
</dbReference>
<dbReference type="InParanoid" id="A0A165D0B9"/>
<gene>
    <name evidence="2" type="ORF">CALCODRAFT_503079</name>
</gene>
<dbReference type="OrthoDB" id="3362915at2759"/>
<protein>
    <submittedName>
        <fullName evidence="2">Uncharacterized protein</fullName>
    </submittedName>
</protein>
<evidence type="ECO:0000313" key="3">
    <source>
        <dbReference type="Proteomes" id="UP000076842"/>
    </source>
</evidence>
<reference evidence="2 3" key="1">
    <citation type="journal article" date="2016" name="Mol. Biol. Evol.">
        <title>Comparative Genomics of Early-Diverging Mushroom-Forming Fungi Provides Insights into the Origins of Lignocellulose Decay Capabilities.</title>
        <authorList>
            <person name="Nagy L.G."/>
            <person name="Riley R."/>
            <person name="Tritt A."/>
            <person name="Adam C."/>
            <person name="Daum C."/>
            <person name="Floudas D."/>
            <person name="Sun H."/>
            <person name="Yadav J.S."/>
            <person name="Pangilinan J."/>
            <person name="Larsson K.H."/>
            <person name="Matsuura K."/>
            <person name="Barry K."/>
            <person name="Labutti K."/>
            <person name="Kuo R."/>
            <person name="Ohm R.A."/>
            <person name="Bhattacharya S.S."/>
            <person name="Shirouzu T."/>
            <person name="Yoshinaga Y."/>
            <person name="Martin F.M."/>
            <person name="Grigoriev I.V."/>
            <person name="Hibbett D.S."/>
        </authorList>
    </citation>
    <scope>NUCLEOTIDE SEQUENCE [LARGE SCALE GENOMIC DNA]</scope>
    <source>
        <strain evidence="2 3">HHB12733</strain>
    </source>
</reference>
<sequence length="254" mass="27698">MMFLWILAIIFGLVVAQPGAHTVAIAMILPDSSNAWIELSFSMTVPELPPLEVMENWDGNPWYFWCGLQTGTPGGPIQPVLMWGKPTNLDSGYIGDGGWSQYSWIEALWLVPDLTLNLPEAFVSPGIDVSPGDELILNVVLVDGQWRQSASCVSGSCQNQMTTLNVDWDKGLSTSVANTLVCEAELYGDYTNQWNFDVTFKDVSVLAANSDGVESVCANQVSHSDNGGYVTVGNLEMGMDGRMCTWDYITVSPP</sequence>
<feature type="chain" id="PRO_5007856296" evidence="1">
    <location>
        <begin position="17"/>
        <end position="254"/>
    </location>
</feature>
<keyword evidence="3" id="KW-1185">Reference proteome</keyword>
<name>A0A165D0B9_9BASI</name>
<organism evidence="2 3">
    <name type="scientific">Calocera cornea HHB12733</name>
    <dbReference type="NCBI Taxonomy" id="1353952"/>
    <lineage>
        <taxon>Eukaryota</taxon>
        <taxon>Fungi</taxon>
        <taxon>Dikarya</taxon>
        <taxon>Basidiomycota</taxon>
        <taxon>Agaricomycotina</taxon>
        <taxon>Dacrymycetes</taxon>
        <taxon>Dacrymycetales</taxon>
        <taxon>Dacrymycetaceae</taxon>
        <taxon>Calocera</taxon>
    </lineage>
</organism>
<dbReference type="Proteomes" id="UP000076842">
    <property type="component" value="Unassembled WGS sequence"/>
</dbReference>
<evidence type="ECO:0000256" key="1">
    <source>
        <dbReference type="SAM" id="SignalP"/>
    </source>
</evidence>
<proteinExistence type="predicted"/>
<dbReference type="AlphaFoldDB" id="A0A165D0B9"/>